<accession>A0ABD3D1Q9</accession>
<dbReference type="Proteomes" id="UP001632038">
    <property type="component" value="Unassembled WGS sequence"/>
</dbReference>
<comment type="caution">
    <text evidence="1">The sequence shown here is derived from an EMBL/GenBank/DDBJ whole genome shotgun (WGS) entry which is preliminary data.</text>
</comment>
<sequence>MRNCLVVPRSHSVLRLLDRESKEGKFAKKILFKDHPLFKGFPSLNDTGFEFFKLEVESCFLVNDFAKFMLELCP</sequence>
<proteinExistence type="predicted"/>
<gene>
    <name evidence="1" type="ORF">CASFOL_020209</name>
</gene>
<dbReference type="Gene3D" id="2.30.110.10">
    <property type="entry name" value="Electron Transport, Fmn-binding Protein, Chain A"/>
    <property type="match status" value="1"/>
</dbReference>
<dbReference type="AlphaFoldDB" id="A0ABD3D1Q9"/>
<dbReference type="EMBL" id="JAVIJP010000027">
    <property type="protein sequence ID" value="KAL3635662.1"/>
    <property type="molecule type" value="Genomic_DNA"/>
</dbReference>
<name>A0ABD3D1Q9_9LAMI</name>
<keyword evidence="2" id="KW-1185">Reference proteome</keyword>
<evidence type="ECO:0000313" key="2">
    <source>
        <dbReference type="Proteomes" id="UP001632038"/>
    </source>
</evidence>
<protein>
    <submittedName>
        <fullName evidence="1">Uncharacterized protein</fullName>
    </submittedName>
</protein>
<organism evidence="1 2">
    <name type="scientific">Castilleja foliolosa</name>
    <dbReference type="NCBI Taxonomy" id="1961234"/>
    <lineage>
        <taxon>Eukaryota</taxon>
        <taxon>Viridiplantae</taxon>
        <taxon>Streptophyta</taxon>
        <taxon>Embryophyta</taxon>
        <taxon>Tracheophyta</taxon>
        <taxon>Spermatophyta</taxon>
        <taxon>Magnoliopsida</taxon>
        <taxon>eudicotyledons</taxon>
        <taxon>Gunneridae</taxon>
        <taxon>Pentapetalae</taxon>
        <taxon>asterids</taxon>
        <taxon>lamiids</taxon>
        <taxon>Lamiales</taxon>
        <taxon>Orobanchaceae</taxon>
        <taxon>Pedicularideae</taxon>
        <taxon>Castillejinae</taxon>
        <taxon>Castilleja</taxon>
    </lineage>
</organism>
<evidence type="ECO:0000313" key="1">
    <source>
        <dbReference type="EMBL" id="KAL3635662.1"/>
    </source>
</evidence>
<reference evidence="2" key="1">
    <citation type="journal article" date="2024" name="IScience">
        <title>Strigolactones Initiate the Formation of Haustorium-like Structures in Castilleja.</title>
        <authorList>
            <person name="Buerger M."/>
            <person name="Peterson D."/>
            <person name="Chory J."/>
        </authorList>
    </citation>
    <scope>NUCLEOTIDE SEQUENCE [LARGE SCALE GENOMIC DNA]</scope>
</reference>
<dbReference type="InterPro" id="IPR012349">
    <property type="entry name" value="Split_barrel_FMN-bd"/>
</dbReference>